<evidence type="ECO:0000313" key="4">
    <source>
        <dbReference type="Proteomes" id="UP001054837"/>
    </source>
</evidence>
<dbReference type="AlphaFoldDB" id="A0AAV4RAK5"/>
<proteinExistence type="predicted"/>
<feature type="compositionally biased region" description="Basic residues" evidence="1">
    <location>
        <begin position="94"/>
        <end position="107"/>
    </location>
</feature>
<gene>
    <name evidence="3" type="ORF">CDAR_286811</name>
</gene>
<sequence length="107" mass="12129">MHYLQIILLISCPCHSFANSIIQIDRTLNSAKADHTTPPSEGRQPMNSDYPVLRICHPNLMQSKNLHLPRNLNTLNKELQEELHCEADSPPCRSGHHPKSNGRTHFA</sequence>
<evidence type="ECO:0000256" key="1">
    <source>
        <dbReference type="SAM" id="MobiDB-lite"/>
    </source>
</evidence>
<feature type="signal peptide" evidence="2">
    <location>
        <begin position="1"/>
        <end position="18"/>
    </location>
</feature>
<protein>
    <submittedName>
        <fullName evidence="3">Uncharacterized protein</fullName>
    </submittedName>
</protein>
<dbReference type="EMBL" id="BPLQ01005865">
    <property type="protein sequence ID" value="GIY18074.1"/>
    <property type="molecule type" value="Genomic_DNA"/>
</dbReference>
<dbReference type="Proteomes" id="UP001054837">
    <property type="component" value="Unassembled WGS sequence"/>
</dbReference>
<organism evidence="3 4">
    <name type="scientific">Caerostris darwini</name>
    <dbReference type="NCBI Taxonomy" id="1538125"/>
    <lineage>
        <taxon>Eukaryota</taxon>
        <taxon>Metazoa</taxon>
        <taxon>Ecdysozoa</taxon>
        <taxon>Arthropoda</taxon>
        <taxon>Chelicerata</taxon>
        <taxon>Arachnida</taxon>
        <taxon>Araneae</taxon>
        <taxon>Araneomorphae</taxon>
        <taxon>Entelegynae</taxon>
        <taxon>Araneoidea</taxon>
        <taxon>Araneidae</taxon>
        <taxon>Caerostris</taxon>
    </lineage>
</organism>
<accession>A0AAV4RAK5</accession>
<comment type="caution">
    <text evidence="3">The sequence shown here is derived from an EMBL/GenBank/DDBJ whole genome shotgun (WGS) entry which is preliminary data.</text>
</comment>
<evidence type="ECO:0000256" key="2">
    <source>
        <dbReference type="SAM" id="SignalP"/>
    </source>
</evidence>
<name>A0AAV4RAK5_9ARAC</name>
<keyword evidence="4" id="KW-1185">Reference proteome</keyword>
<feature type="chain" id="PRO_5043528675" evidence="2">
    <location>
        <begin position="19"/>
        <end position="107"/>
    </location>
</feature>
<keyword evidence="2" id="KW-0732">Signal</keyword>
<feature type="region of interest" description="Disordered" evidence="1">
    <location>
        <begin position="86"/>
        <end position="107"/>
    </location>
</feature>
<reference evidence="3 4" key="1">
    <citation type="submission" date="2021-06" db="EMBL/GenBank/DDBJ databases">
        <title>Caerostris darwini draft genome.</title>
        <authorList>
            <person name="Kono N."/>
            <person name="Arakawa K."/>
        </authorList>
    </citation>
    <scope>NUCLEOTIDE SEQUENCE [LARGE SCALE GENOMIC DNA]</scope>
</reference>
<evidence type="ECO:0000313" key="3">
    <source>
        <dbReference type="EMBL" id="GIY18074.1"/>
    </source>
</evidence>